<dbReference type="eggNOG" id="ENOG502ZI7I">
    <property type="taxonomic scope" value="Bacteria"/>
</dbReference>
<reference evidence="1 2" key="1">
    <citation type="journal article" date="2013" name="Int. J. Syst. Evol. Microbiol.">
        <title>Tumebacillus flagellatus sp. nov., an alpha-amylase/pullulanase-producing bacterium isolated from cassava wastewater.</title>
        <authorList>
            <person name="Wang Q."/>
            <person name="Xie N."/>
            <person name="Qin Y."/>
            <person name="Shen N."/>
            <person name="Zhu J."/>
            <person name="Mi H."/>
            <person name="Huang R."/>
        </authorList>
    </citation>
    <scope>NUCLEOTIDE SEQUENCE [LARGE SCALE GENOMIC DNA]</scope>
    <source>
        <strain evidence="1 2">GST4</strain>
    </source>
</reference>
<keyword evidence="2" id="KW-1185">Reference proteome</keyword>
<protein>
    <submittedName>
        <fullName evidence="1">Uncharacterized protein</fullName>
    </submittedName>
</protein>
<name>A0A074M4W5_9BACL</name>
<accession>A0A074M4W5</accession>
<dbReference type="Proteomes" id="UP000027931">
    <property type="component" value="Unassembled WGS sequence"/>
</dbReference>
<comment type="caution">
    <text evidence="1">The sequence shown here is derived from an EMBL/GenBank/DDBJ whole genome shotgun (WGS) entry which is preliminary data.</text>
</comment>
<proteinExistence type="predicted"/>
<dbReference type="AlphaFoldDB" id="A0A074M4W5"/>
<dbReference type="STRING" id="1157490.EL26_22955"/>
<organism evidence="1 2">
    <name type="scientific">Tumebacillus flagellatus</name>
    <dbReference type="NCBI Taxonomy" id="1157490"/>
    <lineage>
        <taxon>Bacteria</taxon>
        <taxon>Bacillati</taxon>
        <taxon>Bacillota</taxon>
        <taxon>Bacilli</taxon>
        <taxon>Bacillales</taxon>
        <taxon>Alicyclobacillaceae</taxon>
        <taxon>Tumebacillus</taxon>
    </lineage>
</organism>
<evidence type="ECO:0000313" key="2">
    <source>
        <dbReference type="Proteomes" id="UP000027931"/>
    </source>
</evidence>
<gene>
    <name evidence="1" type="ORF">EL26_22955</name>
</gene>
<dbReference type="EMBL" id="JMIR01000049">
    <property type="protein sequence ID" value="KEO81042.1"/>
    <property type="molecule type" value="Genomic_DNA"/>
</dbReference>
<sequence length="207" mass="22020">MDQRFNSHVPGAQGEEFYADRKICAFGEMPHHRIPVTLAPFIGDLLSGTILGALQADGLMRPVTRTTLAAAPAADSATVTVAAGTAEKFRWLTYPANATLHVYSAKPDGTGEQDLGPIVGITGDKITVTHAPDTAPEAGDLLYVGGGCEKAMLVLADSVPDADRNRVATAYYRGAFVGKMLIGFDSQVAWDLHARVIPRCDQELIIV</sequence>
<evidence type="ECO:0000313" key="1">
    <source>
        <dbReference type="EMBL" id="KEO81042.1"/>
    </source>
</evidence>